<feature type="compositionally biased region" description="Basic and acidic residues" evidence="1">
    <location>
        <begin position="92"/>
        <end position="111"/>
    </location>
</feature>
<comment type="caution">
    <text evidence="2">The sequence shown here is derived from an EMBL/GenBank/DDBJ whole genome shotgun (WGS) entry which is preliminary data.</text>
</comment>
<dbReference type="Proteomes" id="UP001162031">
    <property type="component" value="Unassembled WGS sequence"/>
</dbReference>
<feature type="region of interest" description="Disordered" evidence="1">
    <location>
        <begin position="71"/>
        <end position="111"/>
    </location>
</feature>
<name>A0AAV0TJZ5_HYABA</name>
<dbReference type="AlphaFoldDB" id="A0AAV0TJZ5"/>
<gene>
    <name evidence="2" type="ORF">HBR001_LOCUS2622</name>
</gene>
<organism evidence="2 3">
    <name type="scientific">Hyaloperonospora brassicae</name>
    <name type="common">Brassica downy mildew</name>
    <name type="synonym">Peronospora brassicae</name>
    <dbReference type="NCBI Taxonomy" id="162125"/>
    <lineage>
        <taxon>Eukaryota</taxon>
        <taxon>Sar</taxon>
        <taxon>Stramenopiles</taxon>
        <taxon>Oomycota</taxon>
        <taxon>Peronosporomycetes</taxon>
        <taxon>Peronosporales</taxon>
        <taxon>Peronosporaceae</taxon>
        <taxon>Hyaloperonospora</taxon>
    </lineage>
</organism>
<keyword evidence="3" id="KW-1185">Reference proteome</keyword>
<evidence type="ECO:0000256" key="1">
    <source>
        <dbReference type="SAM" id="MobiDB-lite"/>
    </source>
</evidence>
<sequence length="131" mass="14234">MRIRYVAIAAAAATLAASTHGRQAIPSAAESSPLLQTISETRHQSFVNGKTDRFLTSTDKDEAPLMVAPTGYASSVLQGGGNRRHLRGNNADGHDSDSSSESSEHGKEEKPGVFTRLYRRFWAWSTEGKTR</sequence>
<evidence type="ECO:0000313" key="3">
    <source>
        <dbReference type="Proteomes" id="UP001162031"/>
    </source>
</evidence>
<evidence type="ECO:0008006" key="4">
    <source>
        <dbReference type="Google" id="ProtNLM"/>
    </source>
</evidence>
<dbReference type="EMBL" id="CANTFL010000375">
    <property type="protein sequence ID" value="CAI5721413.1"/>
    <property type="molecule type" value="Genomic_DNA"/>
</dbReference>
<protein>
    <recommendedName>
        <fullName evidence="4">RxLR effector candidate protein</fullName>
    </recommendedName>
</protein>
<accession>A0AAV0TJZ5</accession>
<proteinExistence type="predicted"/>
<evidence type="ECO:0000313" key="2">
    <source>
        <dbReference type="EMBL" id="CAI5721413.1"/>
    </source>
</evidence>
<reference evidence="2" key="1">
    <citation type="submission" date="2022-12" db="EMBL/GenBank/DDBJ databases">
        <authorList>
            <person name="Webb A."/>
        </authorList>
    </citation>
    <scope>NUCLEOTIDE SEQUENCE</scope>
    <source>
        <strain evidence="2">Hp1</strain>
    </source>
</reference>